<feature type="compositionally biased region" description="Polar residues" evidence="1">
    <location>
        <begin position="95"/>
        <end position="117"/>
    </location>
</feature>
<protein>
    <submittedName>
        <fullName evidence="2">Uncharacterized protein</fullName>
    </submittedName>
</protein>
<organism evidence="2 3">
    <name type="scientific">Sutcliffiella tianshenii</name>
    <dbReference type="NCBI Taxonomy" id="1463404"/>
    <lineage>
        <taxon>Bacteria</taxon>
        <taxon>Bacillati</taxon>
        <taxon>Bacillota</taxon>
        <taxon>Bacilli</taxon>
        <taxon>Bacillales</taxon>
        <taxon>Bacillaceae</taxon>
        <taxon>Sutcliffiella</taxon>
    </lineage>
</organism>
<keyword evidence="3" id="KW-1185">Reference proteome</keyword>
<feature type="compositionally biased region" description="Low complexity" evidence="1">
    <location>
        <begin position="171"/>
        <end position="187"/>
    </location>
</feature>
<name>A0ABS2NW00_9BACI</name>
<accession>A0ABS2NW00</accession>
<feature type="region of interest" description="Disordered" evidence="1">
    <location>
        <begin position="54"/>
        <end position="212"/>
    </location>
</feature>
<feature type="compositionally biased region" description="Low complexity" evidence="1">
    <location>
        <begin position="118"/>
        <end position="154"/>
    </location>
</feature>
<sequence length="212" mass="22204">MKKLSRGAFSMVLAGAVTFSVTNALLVEHIAGDHALNIFGKDLKADVISELKEKNQTQATNGEVGQNNQKPSDTTAAPQTASKNDDVAVADTQKENPTNEVEANPTKKNVSTSDATVTSTNAPTKTPAATTEPRVTGEPPVTTTPPVKTAQPVTAKPAEPAKPVQTTIPKTTGNSTNNAATTITNNGQDVSQAAKEKAETRQENKENNGKKM</sequence>
<proteinExistence type="predicted"/>
<gene>
    <name evidence="2" type="ORF">JOC95_000681</name>
</gene>
<comment type="caution">
    <text evidence="2">The sequence shown here is derived from an EMBL/GenBank/DDBJ whole genome shotgun (WGS) entry which is preliminary data.</text>
</comment>
<feature type="compositionally biased region" description="Polar residues" evidence="1">
    <location>
        <begin position="56"/>
        <end position="82"/>
    </location>
</feature>
<evidence type="ECO:0000313" key="3">
    <source>
        <dbReference type="Proteomes" id="UP000737402"/>
    </source>
</evidence>
<reference evidence="2 3" key="1">
    <citation type="submission" date="2021-01" db="EMBL/GenBank/DDBJ databases">
        <title>Genomic Encyclopedia of Type Strains, Phase IV (KMG-IV): sequencing the most valuable type-strain genomes for metagenomic binning, comparative biology and taxonomic classification.</title>
        <authorList>
            <person name="Goeker M."/>
        </authorList>
    </citation>
    <scope>NUCLEOTIDE SEQUENCE [LARGE SCALE GENOMIC DNA]</scope>
    <source>
        <strain evidence="2 3">DSM 25879</strain>
    </source>
</reference>
<evidence type="ECO:0000256" key="1">
    <source>
        <dbReference type="SAM" id="MobiDB-lite"/>
    </source>
</evidence>
<feature type="compositionally biased region" description="Basic and acidic residues" evidence="1">
    <location>
        <begin position="194"/>
        <end position="212"/>
    </location>
</feature>
<dbReference type="RefSeq" id="WP_204413311.1">
    <property type="nucleotide sequence ID" value="NZ_JAFBED010000001.1"/>
</dbReference>
<dbReference type="Proteomes" id="UP000737402">
    <property type="component" value="Unassembled WGS sequence"/>
</dbReference>
<evidence type="ECO:0000313" key="2">
    <source>
        <dbReference type="EMBL" id="MBM7618839.1"/>
    </source>
</evidence>
<dbReference type="EMBL" id="JAFBED010000001">
    <property type="protein sequence ID" value="MBM7618839.1"/>
    <property type="molecule type" value="Genomic_DNA"/>
</dbReference>